<keyword evidence="8 9" id="KW-0472">Membrane</keyword>
<dbReference type="InterPro" id="IPR003439">
    <property type="entry name" value="ABC_transporter-like_ATP-bd"/>
</dbReference>
<reference evidence="11 12" key="1">
    <citation type="submission" date="2016-02" db="EMBL/GenBank/DDBJ databases">
        <authorList>
            <person name="Wen L."/>
            <person name="He K."/>
            <person name="Yang H."/>
        </authorList>
    </citation>
    <scope>NUCLEOTIDE SEQUENCE [LARGE SCALE GENOMIC DNA]</scope>
    <source>
        <strain evidence="11 12">DSM 22607</strain>
    </source>
</reference>
<evidence type="ECO:0000256" key="7">
    <source>
        <dbReference type="ARBA" id="ARBA00022967"/>
    </source>
</evidence>
<feature type="domain" description="ABC transporter" evidence="10">
    <location>
        <begin position="90"/>
        <end position="329"/>
    </location>
</feature>
<dbReference type="EMBL" id="LSZW01000040">
    <property type="protein sequence ID" value="KXK66568.1"/>
    <property type="molecule type" value="Genomic_DNA"/>
</dbReference>
<dbReference type="GO" id="GO:0016887">
    <property type="term" value="F:ATP hydrolysis activity"/>
    <property type="evidence" value="ECO:0007669"/>
    <property type="project" value="InterPro"/>
</dbReference>
<feature type="transmembrane region" description="Helical" evidence="9">
    <location>
        <begin position="58"/>
        <end position="77"/>
    </location>
</feature>
<organism evidence="11 12">
    <name type="scientific">Christensenella minuta</name>
    <dbReference type="NCBI Taxonomy" id="626937"/>
    <lineage>
        <taxon>Bacteria</taxon>
        <taxon>Bacillati</taxon>
        <taxon>Bacillota</taxon>
        <taxon>Clostridia</taxon>
        <taxon>Christensenellales</taxon>
        <taxon>Christensenellaceae</taxon>
        <taxon>Christensenella</taxon>
    </lineage>
</organism>
<dbReference type="InterPro" id="IPR017871">
    <property type="entry name" value="ABC_transporter-like_CS"/>
</dbReference>
<comment type="similarity">
    <text evidence="2">Belongs to the ABC transporter superfamily.</text>
</comment>
<dbReference type="Gene3D" id="3.40.50.300">
    <property type="entry name" value="P-loop containing nucleotide triphosphate hydrolases"/>
    <property type="match status" value="1"/>
</dbReference>
<evidence type="ECO:0000256" key="3">
    <source>
        <dbReference type="ARBA" id="ARBA00022448"/>
    </source>
</evidence>
<dbReference type="PROSITE" id="PS00211">
    <property type="entry name" value="ABC_TRANSPORTER_1"/>
    <property type="match status" value="1"/>
</dbReference>
<evidence type="ECO:0000313" key="11">
    <source>
        <dbReference type="EMBL" id="KXK66568.1"/>
    </source>
</evidence>
<dbReference type="GO" id="GO:0005524">
    <property type="term" value="F:ATP binding"/>
    <property type="evidence" value="ECO:0007669"/>
    <property type="project" value="UniProtKB-KW"/>
</dbReference>
<dbReference type="InterPro" id="IPR003593">
    <property type="entry name" value="AAA+_ATPase"/>
</dbReference>
<evidence type="ECO:0000259" key="10">
    <source>
        <dbReference type="PROSITE" id="PS50893"/>
    </source>
</evidence>
<evidence type="ECO:0000256" key="8">
    <source>
        <dbReference type="ARBA" id="ARBA00023136"/>
    </source>
</evidence>
<dbReference type="AlphaFoldDB" id="A0A136Q7B3"/>
<evidence type="ECO:0000256" key="6">
    <source>
        <dbReference type="ARBA" id="ARBA00022840"/>
    </source>
</evidence>
<dbReference type="SUPFAM" id="SSF52540">
    <property type="entry name" value="P-loop containing nucleoside triphosphate hydrolases"/>
    <property type="match status" value="1"/>
</dbReference>
<dbReference type="GO" id="GO:0042626">
    <property type="term" value="F:ATPase-coupled transmembrane transporter activity"/>
    <property type="evidence" value="ECO:0007669"/>
    <property type="project" value="TreeGrafter"/>
</dbReference>
<dbReference type="PANTHER" id="PTHR43553">
    <property type="entry name" value="HEAVY METAL TRANSPORTER"/>
    <property type="match status" value="1"/>
</dbReference>
<dbReference type="InterPro" id="IPR027417">
    <property type="entry name" value="P-loop_NTPase"/>
</dbReference>
<keyword evidence="3" id="KW-0813">Transport</keyword>
<dbReference type="InterPro" id="IPR050095">
    <property type="entry name" value="ECF_ABC_transporter_ATP-bd"/>
</dbReference>
<keyword evidence="6 11" id="KW-0067">ATP-binding</keyword>
<keyword evidence="9" id="KW-1133">Transmembrane helix</keyword>
<evidence type="ECO:0000256" key="4">
    <source>
        <dbReference type="ARBA" id="ARBA00022475"/>
    </source>
</evidence>
<dbReference type="NCBIfam" id="TIGR04520">
    <property type="entry name" value="ECF_ATPase_1"/>
    <property type="match status" value="1"/>
</dbReference>
<proteinExistence type="inferred from homology"/>
<keyword evidence="5" id="KW-0547">Nucleotide-binding</keyword>
<dbReference type="InterPro" id="IPR030947">
    <property type="entry name" value="EcfA_1"/>
</dbReference>
<evidence type="ECO:0000256" key="9">
    <source>
        <dbReference type="SAM" id="Phobius"/>
    </source>
</evidence>
<keyword evidence="12" id="KW-1185">Reference proteome</keyword>
<dbReference type="STRING" id="626937.HMPREF3293_00611"/>
<gene>
    <name evidence="11" type="ORF">HMPREF3293_00611</name>
</gene>
<dbReference type="Proteomes" id="UP000070366">
    <property type="component" value="Unassembled WGS sequence"/>
</dbReference>
<dbReference type="PANTHER" id="PTHR43553:SF24">
    <property type="entry name" value="ENERGY-COUPLING FACTOR TRANSPORTER ATP-BINDING PROTEIN ECFA1"/>
    <property type="match status" value="1"/>
</dbReference>
<keyword evidence="9" id="KW-0812">Transmembrane</keyword>
<comment type="subcellular location">
    <subcellularLocation>
        <location evidence="1">Cell membrane</location>
        <topology evidence="1">Peripheral membrane protein</topology>
    </subcellularLocation>
</comment>
<name>A0A136Q7B3_9FIRM</name>
<keyword evidence="4" id="KW-1003">Cell membrane</keyword>
<dbReference type="FunFam" id="3.40.50.300:FF:000224">
    <property type="entry name" value="Energy-coupling factor transporter ATP-binding protein EcfA"/>
    <property type="match status" value="1"/>
</dbReference>
<dbReference type="CDD" id="cd03225">
    <property type="entry name" value="ABC_cobalt_CbiO_domain1"/>
    <property type="match status" value="1"/>
</dbReference>
<dbReference type="Pfam" id="PF00005">
    <property type="entry name" value="ABC_tran"/>
    <property type="match status" value="1"/>
</dbReference>
<dbReference type="GO" id="GO:0043190">
    <property type="term" value="C:ATP-binding cassette (ABC) transporter complex"/>
    <property type="evidence" value="ECO:0007669"/>
    <property type="project" value="TreeGrafter"/>
</dbReference>
<dbReference type="InterPro" id="IPR015856">
    <property type="entry name" value="ABC_transpr_CbiO/EcfA_su"/>
</dbReference>
<evidence type="ECO:0000256" key="2">
    <source>
        <dbReference type="ARBA" id="ARBA00005417"/>
    </source>
</evidence>
<keyword evidence="7" id="KW-1278">Translocase</keyword>
<sequence>MRGQNGYFKRDDKRKSFFAELSQFSLCLRLDLIDILCMCRTRLCAFPRFARCIVKLSAPVYACIKVFRCFLFWFFFLDKKEFAIMDNYVIDAQKIKYAYPTIEGSEPKLALKGVTLTVGQGQFVAVLGHNGSGKSTFAKHINVLLRAQEGSLTVVGLDTADEANVWGIRSRAGMVFQNPDNQLVSTVVEEDVAFGPENLGVPHDELRGRVTEALQAVGMQGFEKRAPHMLSGGQKQRIAIAGVLAMHPDIIVFDEPTAMLDPQGRAEVMDTIRYLNKEEGKTIVLITHYMEEASEADRVFIMADGAVTDEGTPREVFSHKDKLEEAGLLPPLATQVYYDLKEKGLDLGKCPVTLKELVDELCR</sequence>
<evidence type="ECO:0000256" key="1">
    <source>
        <dbReference type="ARBA" id="ARBA00004202"/>
    </source>
</evidence>
<accession>A0A136Q7B3</accession>
<protein>
    <submittedName>
        <fullName evidence="11">Cobalt ABC transporter, ATP-binding protein</fullName>
    </submittedName>
</protein>
<dbReference type="PATRIC" id="fig|626937.4.peg.602"/>
<dbReference type="PROSITE" id="PS50893">
    <property type="entry name" value="ABC_TRANSPORTER_2"/>
    <property type="match status" value="1"/>
</dbReference>
<comment type="caution">
    <text evidence="11">The sequence shown here is derived from an EMBL/GenBank/DDBJ whole genome shotgun (WGS) entry which is preliminary data.</text>
</comment>
<evidence type="ECO:0000313" key="12">
    <source>
        <dbReference type="Proteomes" id="UP000070366"/>
    </source>
</evidence>
<evidence type="ECO:0000256" key="5">
    <source>
        <dbReference type="ARBA" id="ARBA00022741"/>
    </source>
</evidence>
<dbReference type="SMART" id="SM00382">
    <property type="entry name" value="AAA"/>
    <property type="match status" value="1"/>
</dbReference>